<dbReference type="Proteomes" id="UP000253805">
    <property type="component" value="Unassembled WGS sequence"/>
</dbReference>
<dbReference type="InterPro" id="IPR027417">
    <property type="entry name" value="P-loop_NTPase"/>
</dbReference>
<dbReference type="PANTHER" id="PTHR33295">
    <property type="entry name" value="ATPASE"/>
    <property type="match status" value="1"/>
</dbReference>
<name>A0A369NYB5_9ACTN</name>
<gene>
    <name evidence="4" type="ORF">C1850_10920</name>
</gene>
<feature type="domain" description="DUF4143" evidence="3">
    <location>
        <begin position="232"/>
        <end position="394"/>
    </location>
</feature>
<accession>A0A369NYB5</accession>
<evidence type="ECO:0008006" key="6">
    <source>
        <dbReference type="Google" id="ProtNLM"/>
    </source>
</evidence>
<comment type="caution">
    <text evidence="4">The sequence shown here is derived from an EMBL/GenBank/DDBJ whole genome shotgun (WGS) entry which is preliminary data.</text>
</comment>
<keyword evidence="1" id="KW-0175">Coiled coil</keyword>
<feature type="domain" description="AAA" evidence="2">
    <location>
        <begin position="19"/>
        <end position="160"/>
    </location>
</feature>
<dbReference type="EMBL" id="PPUT01000039">
    <property type="protein sequence ID" value="RDC41886.1"/>
    <property type="molecule type" value="Genomic_DNA"/>
</dbReference>
<protein>
    <recommendedName>
        <fullName evidence="6">ATP-binding protein</fullName>
    </recommendedName>
</protein>
<evidence type="ECO:0000256" key="1">
    <source>
        <dbReference type="SAM" id="Coils"/>
    </source>
</evidence>
<dbReference type="Pfam" id="PF13635">
    <property type="entry name" value="DUF4143"/>
    <property type="match status" value="1"/>
</dbReference>
<evidence type="ECO:0000313" key="5">
    <source>
        <dbReference type="Proteomes" id="UP000253805"/>
    </source>
</evidence>
<dbReference type="AlphaFoldDB" id="A0A369NYB5"/>
<dbReference type="PANTHER" id="PTHR33295:SF7">
    <property type="entry name" value="ATPASE"/>
    <property type="match status" value="1"/>
</dbReference>
<dbReference type="RefSeq" id="WP_114549703.1">
    <property type="nucleotide sequence ID" value="NZ_PPUT01000039.1"/>
</dbReference>
<sequence length="439" mass="50246">MLERKFYQNLIHWKENHEKECLLINGARQVGKTFLVEHFGAAEYASCISINFIKNPEYKAIFEGPLDPSSVIKRLSLQVSNARIVPRSTLLFLDEIQACRKARTALKFLALDERIDVIASGSLLGIHYKRDEDEPDSEISIPVGYEREVIMHSLDFEEFLWARGVTREAIDLLRDAFKRREKLDEGTLDRLQGLLREYLVVGGMPAVVDAYVETDDFQRAYEEQEKILRAYEADIEKYATDPDKPKIRQVYRSLPRQLAKEYTKFQFSKIEKRGTERKFGSSIDWLIDAGLVSSVSNVSLPILPLRAYEKPGEFKIYASDIGLCTHMFGFETQSALFQGLLKGPAKGGIYENLIFDMLSKRGKSVFYYKRENSEQEIEFFVEEGGEAVPVEVKSKRGATPSLNAYIEQYRPQLAYKLIDGNIGEDGCKVTLPQFMAMFV</sequence>
<evidence type="ECO:0000313" key="4">
    <source>
        <dbReference type="EMBL" id="RDC41886.1"/>
    </source>
</evidence>
<dbReference type="Pfam" id="PF13173">
    <property type="entry name" value="AAA_14"/>
    <property type="match status" value="1"/>
</dbReference>
<proteinExistence type="predicted"/>
<evidence type="ECO:0000259" key="3">
    <source>
        <dbReference type="Pfam" id="PF13635"/>
    </source>
</evidence>
<reference evidence="4 5" key="1">
    <citation type="journal article" date="2018" name="Elife">
        <title>Discovery and characterization of a prevalent human gut bacterial enzyme sufficient for the inactivation of a family of plant toxins.</title>
        <authorList>
            <person name="Koppel N."/>
            <person name="Bisanz J.E."/>
            <person name="Pandelia M.E."/>
            <person name="Turnbaugh P.J."/>
            <person name="Balskus E.P."/>
        </authorList>
    </citation>
    <scope>NUCLEOTIDE SEQUENCE [LARGE SCALE GENOMIC DNA]</scope>
    <source>
        <strain evidence="4 5">OB21 GAM 11</strain>
    </source>
</reference>
<dbReference type="SUPFAM" id="SSF52540">
    <property type="entry name" value="P-loop containing nucleoside triphosphate hydrolases"/>
    <property type="match status" value="1"/>
</dbReference>
<evidence type="ECO:0000259" key="2">
    <source>
        <dbReference type="Pfam" id="PF13173"/>
    </source>
</evidence>
<dbReference type="InterPro" id="IPR041682">
    <property type="entry name" value="AAA_14"/>
</dbReference>
<feature type="coiled-coil region" evidence="1">
    <location>
        <begin position="214"/>
        <end position="241"/>
    </location>
</feature>
<dbReference type="InterPro" id="IPR025420">
    <property type="entry name" value="DUF4143"/>
</dbReference>
<organism evidence="4 5">
    <name type="scientific">Adlercreutzia equolifaciens subsp. celatus</name>
    <dbReference type="NCBI Taxonomy" id="394340"/>
    <lineage>
        <taxon>Bacteria</taxon>
        <taxon>Bacillati</taxon>
        <taxon>Actinomycetota</taxon>
        <taxon>Coriobacteriia</taxon>
        <taxon>Eggerthellales</taxon>
        <taxon>Eggerthellaceae</taxon>
        <taxon>Adlercreutzia</taxon>
    </lineage>
</organism>